<feature type="domain" description="Histone deacetylase" evidence="2">
    <location>
        <begin position="19"/>
        <end position="301"/>
    </location>
</feature>
<dbReference type="AlphaFoldDB" id="A0A066ZPL1"/>
<evidence type="ECO:0000256" key="1">
    <source>
        <dbReference type="ARBA" id="ARBA00005947"/>
    </source>
</evidence>
<dbReference type="Gene3D" id="3.40.800.20">
    <property type="entry name" value="Histone deacetylase domain"/>
    <property type="match status" value="1"/>
</dbReference>
<dbReference type="GO" id="GO:0004407">
    <property type="term" value="F:histone deacetylase activity"/>
    <property type="evidence" value="ECO:0007669"/>
    <property type="project" value="TreeGrafter"/>
</dbReference>
<dbReference type="CDD" id="cd11599">
    <property type="entry name" value="HDAC_classII_2"/>
    <property type="match status" value="1"/>
</dbReference>
<dbReference type="InterPro" id="IPR023801">
    <property type="entry name" value="His_deacetylse_dom"/>
</dbReference>
<dbReference type="RefSeq" id="WP_029909682.1">
    <property type="nucleotide sequence ID" value="NZ_AP020335.1"/>
</dbReference>
<dbReference type="GO" id="GO:0040029">
    <property type="term" value="P:epigenetic regulation of gene expression"/>
    <property type="evidence" value="ECO:0007669"/>
    <property type="project" value="TreeGrafter"/>
</dbReference>
<dbReference type="InterPro" id="IPR023696">
    <property type="entry name" value="Ureohydrolase_dom_sf"/>
</dbReference>
<dbReference type="STRING" id="28885.EI16_03975"/>
<comment type="similarity">
    <text evidence="1">Belongs to the histone deacetylase family.</text>
</comment>
<dbReference type="InterPro" id="IPR000286">
    <property type="entry name" value="HDACs"/>
</dbReference>
<dbReference type="PANTHER" id="PTHR10625">
    <property type="entry name" value="HISTONE DEACETYLASE HDAC1-RELATED"/>
    <property type="match status" value="1"/>
</dbReference>
<comment type="caution">
    <text evidence="3">The sequence shown here is derived from an EMBL/GenBank/DDBJ whole genome shotgun (WGS) entry which is preliminary data.</text>
</comment>
<gene>
    <name evidence="3" type="ORF">EI16_03975</name>
</gene>
<keyword evidence="4" id="KW-1185">Reference proteome</keyword>
<dbReference type="EMBL" id="JMIU01000001">
    <property type="protein sequence ID" value="KDN95467.1"/>
    <property type="molecule type" value="Genomic_DNA"/>
</dbReference>
<organism evidence="3 4">
    <name type="scientific">Hydrogenovibrio marinus</name>
    <dbReference type="NCBI Taxonomy" id="28885"/>
    <lineage>
        <taxon>Bacteria</taxon>
        <taxon>Pseudomonadati</taxon>
        <taxon>Pseudomonadota</taxon>
        <taxon>Gammaproteobacteria</taxon>
        <taxon>Thiotrichales</taxon>
        <taxon>Piscirickettsiaceae</taxon>
        <taxon>Hydrogenovibrio</taxon>
    </lineage>
</organism>
<evidence type="ECO:0000313" key="4">
    <source>
        <dbReference type="Proteomes" id="UP000027341"/>
    </source>
</evidence>
<evidence type="ECO:0000259" key="2">
    <source>
        <dbReference type="Pfam" id="PF00850"/>
    </source>
</evidence>
<evidence type="ECO:0000313" key="3">
    <source>
        <dbReference type="EMBL" id="KDN95467.1"/>
    </source>
</evidence>
<proteinExistence type="inferred from homology"/>
<sequence length="305" mass="34012">MFLYFSAPICEKHSNSWGHPESGERIIRIEQALKDAGLMQHAIIHPFSPATEEDVLRVHHPRTWQTLKDNLPQTGFVKIDEDTGMNPYSLDAALMATGAMLAAIDGVMNNQAKTAFCNIRPPGHHAEIKRPMGFCLINHIAIGAAYALEKYQLQRIAIVDFDVHHGNGTEDFVESEARIGFVSSYQENIFPFASPFSDSDNILKLPLKAHSDGDVFMEAWQEGFAFVRNFKPELILVSAGFDAHRLDPLASLNLTEDDFYRWTQQLVKIADEMCEGKIVSTLEGGYHLDALAASAVAHVEAFLKQ</sequence>
<protein>
    <recommendedName>
        <fullName evidence="2">Histone deacetylase domain-containing protein</fullName>
    </recommendedName>
</protein>
<dbReference type="PANTHER" id="PTHR10625:SF10">
    <property type="entry name" value="HISTONE DEACETYLASE HDAC1"/>
    <property type="match status" value="1"/>
</dbReference>
<dbReference type="Proteomes" id="UP000027341">
    <property type="component" value="Unassembled WGS sequence"/>
</dbReference>
<dbReference type="SUPFAM" id="SSF52768">
    <property type="entry name" value="Arginase/deacetylase"/>
    <property type="match status" value="1"/>
</dbReference>
<name>A0A066ZPL1_HYDMR</name>
<dbReference type="PRINTS" id="PR01270">
    <property type="entry name" value="HDASUPER"/>
</dbReference>
<reference evidence="3 4" key="1">
    <citation type="submission" date="2014-04" db="EMBL/GenBank/DDBJ databases">
        <title>Draft genome sequence of Hydrogenovibrio marinus MH-110, a model organism for aerobic H2 metabolism.</title>
        <authorList>
            <person name="Cha H.J."/>
            <person name="Jo B.H."/>
            <person name="Hwang B.H."/>
        </authorList>
    </citation>
    <scope>NUCLEOTIDE SEQUENCE [LARGE SCALE GENOMIC DNA]</scope>
    <source>
        <strain evidence="3 4">MH-110</strain>
    </source>
</reference>
<dbReference type="Pfam" id="PF00850">
    <property type="entry name" value="Hist_deacetyl"/>
    <property type="match status" value="1"/>
</dbReference>
<accession>A0A066ZPL1</accession>
<dbReference type="InterPro" id="IPR037138">
    <property type="entry name" value="His_deacetylse_dom_sf"/>
</dbReference>